<evidence type="ECO:0000256" key="1">
    <source>
        <dbReference type="SAM" id="MobiDB-lite"/>
    </source>
</evidence>
<feature type="domain" description="Dynein heavy chain tail" evidence="2">
    <location>
        <begin position="310"/>
        <end position="579"/>
    </location>
</feature>
<feature type="region of interest" description="Disordered" evidence="1">
    <location>
        <begin position="97"/>
        <end position="122"/>
    </location>
</feature>
<feature type="region of interest" description="Disordered" evidence="1">
    <location>
        <begin position="224"/>
        <end position="257"/>
    </location>
</feature>
<proteinExistence type="predicted"/>
<comment type="caution">
    <text evidence="3">The sequence shown here is derived from an EMBL/GenBank/DDBJ whole genome shotgun (WGS) entry which is preliminary data.</text>
</comment>
<organism evidence="3 4">
    <name type="scientific">Clonorchis sinensis</name>
    <name type="common">Chinese liver fluke</name>
    <dbReference type="NCBI Taxonomy" id="79923"/>
    <lineage>
        <taxon>Eukaryota</taxon>
        <taxon>Metazoa</taxon>
        <taxon>Spiralia</taxon>
        <taxon>Lophotrochozoa</taxon>
        <taxon>Platyhelminthes</taxon>
        <taxon>Trematoda</taxon>
        <taxon>Digenea</taxon>
        <taxon>Opisthorchiida</taxon>
        <taxon>Opisthorchiata</taxon>
        <taxon>Opisthorchiidae</taxon>
        <taxon>Clonorchis</taxon>
    </lineage>
</organism>
<gene>
    <name evidence="3" type="ORF">CSKR_201128</name>
</gene>
<dbReference type="AlphaFoldDB" id="A0A8T1MLW5"/>
<dbReference type="GO" id="GO:0030286">
    <property type="term" value="C:dynein complex"/>
    <property type="evidence" value="ECO:0007669"/>
    <property type="project" value="InterPro"/>
</dbReference>
<dbReference type="Pfam" id="PF08385">
    <property type="entry name" value="DHC_N1"/>
    <property type="match status" value="1"/>
</dbReference>
<accession>A0A8T1MLW5</accession>
<dbReference type="GO" id="GO:0007018">
    <property type="term" value="P:microtubule-based movement"/>
    <property type="evidence" value="ECO:0007669"/>
    <property type="project" value="InterPro"/>
</dbReference>
<dbReference type="PANTHER" id="PTHR22878">
    <property type="entry name" value="DYNEIN HEAVY CHAIN 6, AXONEMAL-LIKE-RELATED"/>
    <property type="match status" value="1"/>
</dbReference>
<reference evidence="3 4" key="1">
    <citation type="journal article" date="2018" name="Biotechnol. Adv.">
        <title>Improved genomic resources and new bioinformatic workflow for the carcinogenic parasite Clonorchis sinensis: Biotechnological implications.</title>
        <authorList>
            <person name="Wang D."/>
            <person name="Korhonen P.K."/>
            <person name="Gasser R.B."/>
            <person name="Young N.D."/>
        </authorList>
    </citation>
    <scope>NUCLEOTIDE SEQUENCE [LARGE SCALE GENOMIC DNA]</scope>
    <source>
        <strain evidence="3">Cs-k2</strain>
    </source>
</reference>
<dbReference type="GO" id="GO:0045505">
    <property type="term" value="F:dynein intermediate chain binding"/>
    <property type="evidence" value="ECO:0007669"/>
    <property type="project" value="InterPro"/>
</dbReference>
<protein>
    <submittedName>
        <fullName evidence="3">Dynein heavy chain 10, axonemal</fullName>
    </submittedName>
</protein>
<sequence length="586" mass="68180">MDDIRIEWMKHVLYNALQITQDEVFIDFLERDDNSNELSLIKFLNDTPGDRFQALIFYTTYYEELVEEAIQVEHTNEESNADLLDEMNPATEIDVNSLQLNGSENKSPELRENVCSESEEEEPAQTPKVKLCRVWRTRLNMTTACALDESLTEQYFYFIRTSKGYLPHPSSLSQANSEMLLHFELGYLRGNLLQLLLHLMRTVFEPILLSQRRLGVKRQQQRQQQLKHTHLETSQESDQETAQISEEELSKTPQEGWLPDRDEFLMGMRKFIQTIEVTLNQLQSDVTLNVSDLELIGTDSEIIHSNIFPKIVSMVMDWCDQIQQIIRGLLAKVPSGSGPLGLIDYWKDRNLILGALVEQLKRPLVKRVFELYFLGEEIQTIPELETIQKLYSESKDNVKLLSLLERYFKTLTFGTSFTVIADILEPLMQALHMIWVLSRYYNNDENMGSLMERIAAVISERVIAGLDVPNLFRNDLSNAVEQLNGAIDLCDRWKTVYYEKRADIEAKGRDARWEFDKKQLFSKTDHIREICCHMLEVVTVLQEFCNVLGSQLKSVTRETKRIDEVAQRVMELILPFKEVRTVFRKL</sequence>
<feature type="compositionally biased region" description="Polar residues" evidence="1">
    <location>
        <begin position="232"/>
        <end position="244"/>
    </location>
</feature>
<evidence type="ECO:0000313" key="3">
    <source>
        <dbReference type="EMBL" id="KAG5450153.1"/>
    </source>
</evidence>
<dbReference type="PANTHER" id="PTHR22878:SF63">
    <property type="entry name" value="DYNEIN AXONEMAL HEAVY CHAIN 10"/>
    <property type="match status" value="1"/>
</dbReference>
<evidence type="ECO:0000313" key="4">
    <source>
        <dbReference type="Proteomes" id="UP000286415"/>
    </source>
</evidence>
<dbReference type="InterPro" id="IPR026983">
    <property type="entry name" value="DHC"/>
</dbReference>
<evidence type="ECO:0000259" key="2">
    <source>
        <dbReference type="Pfam" id="PF08385"/>
    </source>
</evidence>
<dbReference type="Proteomes" id="UP000286415">
    <property type="component" value="Unassembled WGS sequence"/>
</dbReference>
<name>A0A8T1MLW5_CLOSI</name>
<keyword evidence="4" id="KW-1185">Reference proteome</keyword>
<dbReference type="GO" id="GO:0051959">
    <property type="term" value="F:dynein light intermediate chain binding"/>
    <property type="evidence" value="ECO:0007669"/>
    <property type="project" value="InterPro"/>
</dbReference>
<dbReference type="InterPro" id="IPR013594">
    <property type="entry name" value="Dynein_heavy_tail"/>
</dbReference>
<reference evidence="3 4" key="2">
    <citation type="journal article" date="2021" name="Genomics">
        <title>High-quality reference genome for Clonorchis sinensis.</title>
        <authorList>
            <person name="Young N.D."/>
            <person name="Stroehlein A.J."/>
            <person name="Kinkar L."/>
            <person name="Wang T."/>
            <person name="Sohn W.M."/>
            <person name="Chang B.C.H."/>
            <person name="Kaur P."/>
            <person name="Weisz D."/>
            <person name="Dudchenko O."/>
            <person name="Aiden E.L."/>
            <person name="Korhonen P.K."/>
            <person name="Gasser R.B."/>
        </authorList>
    </citation>
    <scope>NUCLEOTIDE SEQUENCE [LARGE SCALE GENOMIC DNA]</scope>
    <source>
        <strain evidence="3">Cs-k2</strain>
    </source>
</reference>
<dbReference type="OrthoDB" id="10251809at2759"/>
<dbReference type="EMBL" id="NIRI02000042">
    <property type="protein sequence ID" value="KAG5450153.1"/>
    <property type="molecule type" value="Genomic_DNA"/>
</dbReference>